<evidence type="ECO:0000256" key="1">
    <source>
        <dbReference type="SAM" id="MobiDB-lite"/>
    </source>
</evidence>
<protein>
    <submittedName>
        <fullName evidence="3">Uncharacterized protein</fullName>
    </submittedName>
</protein>
<evidence type="ECO:0000313" key="4">
    <source>
        <dbReference type="Proteomes" id="UP000245959"/>
    </source>
</evidence>
<reference evidence="3 4" key="1">
    <citation type="submission" date="2018-04" db="EMBL/GenBank/DDBJ databases">
        <title>Genomic Encyclopedia of Type Strains, Phase IV (KMG-IV): sequencing the most valuable type-strain genomes for metagenomic binning, comparative biology and taxonomic classification.</title>
        <authorList>
            <person name="Goeker M."/>
        </authorList>
    </citation>
    <scope>NUCLEOTIDE SEQUENCE [LARGE SCALE GENOMIC DNA]</scope>
    <source>
        <strain evidence="3 4">DSM 14823</strain>
    </source>
</reference>
<feature type="compositionally biased region" description="Polar residues" evidence="1">
    <location>
        <begin position="593"/>
        <end position="604"/>
    </location>
</feature>
<sequence length="604" mass="66844">MKSLISIFAAVLLLFSAGAVQSGPARKAAPQVLYSTAYNYSSGLSGIRVRRILILPGAPDALSRTAAEYAAEELRVRLGKAAEVEYRDAFTAPLKLERLGDTLTLLVSRLSRIPETRKTPAAASPAAAPRLAFRLDLLLHPSGGRLRSRQLRIAPMNGNNRSALVVVSDPAGNRDAAVRLAVRRLVAPLRLPPEESVLYEIPDYLYDHVTVIKEPLIELDGTLLQAGFTPQLRRCEVWSIPLEENVAADRKELLEALEDQGFSEADAPRRPFAGKADPNRIDLQYDDLLRATLVIPPSAVPAGDGVTPDGSNRFLLYVSETETEPLSGKAVRRYRKEQPRSFLAAGGFRSLDDAELADTFDRLAAIPGLTLGEQLRLYRDTAGEEQRAILGDRRAKLLAAIVERIAAMQAEPAFPGYMAQLLEAIDFATPSPGHEKQLGKLWPLVFKADAKLLLKEGKLAFSTPSSKDPNLLLVIPPLRPGGRQYYQLITPSRKASDVSRLYFSYRNLDPRGREIGNYAGSRARDAKAPSQTYNLMLEWARNPEKECYDVQLRYTAPTRRWNRFRRWRDRRRPDAGRPGQRGNFSRTEPRAGISSSASGSFRAG</sequence>
<feature type="chain" id="PRO_5015644670" evidence="2">
    <location>
        <begin position="23"/>
        <end position="604"/>
    </location>
</feature>
<feature type="region of interest" description="Disordered" evidence="1">
    <location>
        <begin position="571"/>
        <end position="604"/>
    </location>
</feature>
<evidence type="ECO:0000313" key="3">
    <source>
        <dbReference type="EMBL" id="PVY45633.1"/>
    </source>
</evidence>
<gene>
    <name evidence="3" type="ORF">C8D82_102205</name>
</gene>
<proteinExistence type="predicted"/>
<keyword evidence="2" id="KW-0732">Signal</keyword>
<dbReference type="AlphaFoldDB" id="A0A2U1BAE5"/>
<accession>A0A2U1BAE5</accession>
<comment type="caution">
    <text evidence="3">The sequence shown here is derived from an EMBL/GenBank/DDBJ whole genome shotgun (WGS) entry which is preliminary data.</text>
</comment>
<dbReference type="Proteomes" id="UP000245959">
    <property type="component" value="Unassembled WGS sequence"/>
</dbReference>
<dbReference type="EMBL" id="QEKH01000002">
    <property type="protein sequence ID" value="PVY45633.1"/>
    <property type="molecule type" value="Genomic_DNA"/>
</dbReference>
<feature type="signal peptide" evidence="2">
    <location>
        <begin position="1"/>
        <end position="22"/>
    </location>
</feature>
<keyword evidence="4" id="KW-1185">Reference proteome</keyword>
<organism evidence="3 4">
    <name type="scientific">Victivallis vadensis</name>
    <dbReference type="NCBI Taxonomy" id="172901"/>
    <lineage>
        <taxon>Bacteria</taxon>
        <taxon>Pseudomonadati</taxon>
        <taxon>Lentisphaerota</taxon>
        <taxon>Lentisphaeria</taxon>
        <taxon>Victivallales</taxon>
        <taxon>Victivallaceae</taxon>
        <taxon>Victivallis</taxon>
    </lineage>
</organism>
<name>A0A2U1BAE5_9BACT</name>
<evidence type="ECO:0000256" key="2">
    <source>
        <dbReference type="SAM" id="SignalP"/>
    </source>
</evidence>